<dbReference type="EMBL" id="QPJC01000002">
    <property type="protein sequence ID" value="RCW45759.1"/>
    <property type="molecule type" value="Genomic_DNA"/>
</dbReference>
<reference evidence="4 5" key="1">
    <citation type="submission" date="2018-07" db="EMBL/GenBank/DDBJ databases">
        <title>Genomic Encyclopedia of Type Strains, Phase III (KMG-III): the genomes of soil and plant-associated and newly described type strains.</title>
        <authorList>
            <person name="Whitman W."/>
        </authorList>
    </citation>
    <scope>NUCLEOTIDE SEQUENCE [LARGE SCALE GENOMIC DNA]</scope>
    <source>
        <strain evidence="4 5">CECT 8575</strain>
    </source>
</reference>
<feature type="region of interest" description="Disordered" evidence="2">
    <location>
        <begin position="34"/>
        <end position="58"/>
    </location>
</feature>
<dbReference type="InterPro" id="IPR029069">
    <property type="entry name" value="HotDog_dom_sf"/>
</dbReference>
<evidence type="ECO:0000256" key="2">
    <source>
        <dbReference type="SAM" id="MobiDB-lite"/>
    </source>
</evidence>
<dbReference type="InterPro" id="IPR002539">
    <property type="entry name" value="MaoC-like_dom"/>
</dbReference>
<keyword evidence="5" id="KW-1185">Reference proteome</keyword>
<comment type="similarity">
    <text evidence="1">Belongs to the enoyl-CoA hydratase/isomerase family.</text>
</comment>
<dbReference type="Pfam" id="PF01575">
    <property type="entry name" value="MaoC_dehydratas"/>
    <property type="match status" value="1"/>
</dbReference>
<dbReference type="InterPro" id="IPR036527">
    <property type="entry name" value="SCP2_sterol-bd_dom_sf"/>
</dbReference>
<dbReference type="InterPro" id="IPR052342">
    <property type="entry name" value="MCH/BMMD"/>
</dbReference>
<sequence length="298" mass="32865">MTTSAAQPSSATATGEGGERYFEDFAVGQRFTSATREVTQRDPEAFTEISGDAHPLHTDPSYAATTRFARPVLQGPFGIAVVAGLFHDLAVVDSTVIAMLDTHWRYLQPIHVGDTLHFEMTITRCRRSSSGDRGVVNRHVALIDQHGQRVQEGTTAVLVQARETRDPSEDPVGCAFGTAAWGEALARRLEADREFGSATASWDGTFGLRCGEDEVHLRVYRGRVLEATRRAPLGATFTVEADELTWTELLTGPRNDFTHRAMRGQFRTRGSGYDYLRFTKALTVLVDNARSLATEETR</sequence>
<dbReference type="AlphaFoldDB" id="A0A368VV83"/>
<organism evidence="4 5">
    <name type="scientific">Halopolyspora algeriensis</name>
    <dbReference type="NCBI Taxonomy" id="1500506"/>
    <lineage>
        <taxon>Bacteria</taxon>
        <taxon>Bacillati</taxon>
        <taxon>Actinomycetota</taxon>
        <taxon>Actinomycetes</taxon>
        <taxon>Actinomycetes incertae sedis</taxon>
        <taxon>Halopolyspora</taxon>
    </lineage>
</organism>
<protein>
    <submittedName>
        <fullName evidence="4">Acyl dehydratase</fullName>
    </submittedName>
</protein>
<dbReference type="RefSeq" id="WP_158546645.1">
    <property type="nucleotide sequence ID" value="NZ_QPJC01000002.1"/>
</dbReference>
<gene>
    <name evidence="4" type="ORF">DFQ14_10260</name>
</gene>
<name>A0A368VV83_9ACTN</name>
<comment type="caution">
    <text evidence="4">The sequence shown here is derived from an EMBL/GenBank/DDBJ whole genome shotgun (WGS) entry which is preliminary data.</text>
</comment>
<dbReference type="Proteomes" id="UP000253495">
    <property type="component" value="Unassembled WGS sequence"/>
</dbReference>
<evidence type="ECO:0000313" key="5">
    <source>
        <dbReference type="Proteomes" id="UP000253495"/>
    </source>
</evidence>
<evidence type="ECO:0000313" key="4">
    <source>
        <dbReference type="EMBL" id="RCW45759.1"/>
    </source>
</evidence>
<dbReference type="Gene3D" id="3.10.129.10">
    <property type="entry name" value="Hotdog Thioesterase"/>
    <property type="match status" value="1"/>
</dbReference>
<proteinExistence type="inferred from homology"/>
<dbReference type="SUPFAM" id="SSF55718">
    <property type="entry name" value="SCP-like"/>
    <property type="match status" value="1"/>
</dbReference>
<evidence type="ECO:0000259" key="3">
    <source>
        <dbReference type="Pfam" id="PF01575"/>
    </source>
</evidence>
<feature type="domain" description="MaoC-like" evidence="3">
    <location>
        <begin position="28"/>
        <end position="130"/>
    </location>
</feature>
<dbReference type="PANTHER" id="PTHR43664:SF1">
    <property type="entry name" value="BETA-METHYLMALYL-COA DEHYDRATASE"/>
    <property type="match status" value="1"/>
</dbReference>
<accession>A0A368VV83</accession>
<dbReference type="PANTHER" id="PTHR43664">
    <property type="entry name" value="MONOAMINE OXIDASE-RELATED"/>
    <property type="match status" value="1"/>
</dbReference>
<dbReference type="Gene3D" id="3.30.1050.10">
    <property type="entry name" value="SCP2 sterol-binding domain"/>
    <property type="match status" value="1"/>
</dbReference>
<evidence type="ECO:0000256" key="1">
    <source>
        <dbReference type="ARBA" id="ARBA00005254"/>
    </source>
</evidence>
<dbReference type="SUPFAM" id="SSF54637">
    <property type="entry name" value="Thioesterase/thiol ester dehydrase-isomerase"/>
    <property type="match status" value="1"/>
</dbReference>